<dbReference type="EMBL" id="JQFZ01000023">
    <property type="protein sequence ID" value="KGO62214.1"/>
    <property type="molecule type" value="Genomic_DNA"/>
</dbReference>
<reference evidence="5 6" key="1">
    <citation type="journal article" date="2015" name="Mol. Plant Microbe Interact.">
        <title>Genome, transcriptome, and functional analyses of Penicillium expansum provide new insights into secondary metabolism and pathogenicity.</title>
        <authorList>
            <person name="Ballester A.R."/>
            <person name="Marcet-Houben M."/>
            <person name="Levin E."/>
            <person name="Sela N."/>
            <person name="Selma-Lazaro C."/>
            <person name="Carmona L."/>
            <person name="Wisniewski M."/>
            <person name="Droby S."/>
            <person name="Gonzalez-Candelas L."/>
            <person name="Gabaldon T."/>
        </authorList>
    </citation>
    <scope>NUCLEOTIDE SEQUENCE [LARGE SCALE GENOMIC DNA]</scope>
    <source>
        <strain evidence="5 6">MD-8</strain>
    </source>
</reference>
<protein>
    <recommendedName>
        <fullName evidence="1">gamma-glutamylcyclotransferase</fullName>
        <ecNumber evidence="1">4.3.2.9</ecNumber>
    </recommendedName>
</protein>
<dbReference type="VEuPathDB" id="FungiDB:PEXP_058530"/>
<evidence type="ECO:0000256" key="2">
    <source>
        <dbReference type="ARBA" id="ARBA00023239"/>
    </source>
</evidence>
<feature type="binding site" evidence="4">
    <location>
        <begin position="65"/>
        <end position="70"/>
    </location>
    <ligand>
        <name>substrate</name>
    </ligand>
</feature>
<evidence type="ECO:0000313" key="6">
    <source>
        <dbReference type="Proteomes" id="UP000030143"/>
    </source>
</evidence>
<dbReference type="PhylomeDB" id="A0A0A2K2A9"/>
<dbReference type="InterPro" id="IPR013024">
    <property type="entry name" value="GGCT-like"/>
</dbReference>
<name>A0A0A2K2A9_PENEN</name>
<evidence type="ECO:0000313" key="5">
    <source>
        <dbReference type="EMBL" id="KGO62214.1"/>
    </source>
</evidence>
<sequence length="299" mass="34747">MPYVHKVCNALRFPIFVSRFGPTLRVQLKRTFIAQSLTNRPRNILPSSWSLFIHAIEMADSNQWYFAYGSNMLSDVFIKRRKVNPIQQQVAYIKTHTLCFNVMGMPYRDPAMGGIREAMENDLPVYGVAYWLTPEDMRQVIVSEGGGIAYRTKKFMAILENESTSISVTTLVARHDISLAYERLPSERYMGLLIRGAREQSLPKFYQDRLLSQPIFTCPESHRFQIGTWLFSSFWQRVAVGIEMGVHRFKDDEGNVPGWFLVIFDILLWTMWLYHDYAHSIIWGRGDGLGFKPFSRSFM</sequence>
<organism evidence="5 6">
    <name type="scientific">Penicillium expansum</name>
    <name type="common">Blue mold rot fungus</name>
    <dbReference type="NCBI Taxonomy" id="27334"/>
    <lineage>
        <taxon>Eukaryota</taxon>
        <taxon>Fungi</taxon>
        <taxon>Dikarya</taxon>
        <taxon>Ascomycota</taxon>
        <taxon>Pezizomycotina</taxon>
        <taxon>Eurotiomycetes</taxon>
        <taxon>Eurotiomycetidae</taxon>
        <taxon>Eurotiales</taxon>
        <taxon>Aspergillaceae</taxon>
        <taxon>Penicillium</taxon>
    </lineage>
</organism>
<dbReference type="OrthoDB" id="2017317at2759"/>
<keyword evidence="6" id="KW-1185">Reference proteome</keyword>
<dbReference type="CDD" id="cd06661">
    <property type="entry name" value="GGCT_like"/>
    <property type="match status" value="1"/>
</dbReference>
<dbReference type="PANTHER" id="PTHR12935:SF0">
    <property type="entry name" value="GAMMA-GLUTAMYLCYCLOTRANSFERASE"/>
    <property type="match status" value="1"/>
</dbReference>
<evidence type="ECO:0000256" key="3">
    <source>
        <dbReference type="PIRSR" id="PIRSR617939-1"/>
    </source>
</evidence>
<dbReference type="GeneID" id="27673946"/>
<dbReference type="Proteomes" id="UP000030143">
    <property type="component" value="Unassembled WGS sequence"/>
</dbReference>
<feature type="active site" description="Proton acceptor" evidence="3">
    <location>
        <position position="144"/>
    </location>
</feature>
<keyword evidence="2" id="KW-0456">Lyase</keyword>
<dbReference type="AlphaFoldDB" id="A0A0A2K2A9"/>
<evidence type="ECO:0000256" key="1">
    <source>
        <dbReference type="ARBA" id="ARBA00012346"/>
    </source>
</evidence>
<feature type="binding site" evidence="4">
    <location>
        <position position="189"/>
    </location>
    <ligand>
        <name>substrate</name>
    </ligand>
</feature>
<dbReference type="InterPro" id="IPR017939">
    <property type="entry name" value="G-Glutamylcylcotransferase"/>
</dbReference>
<gene>
    <name evidence="5" type="ORF">PEX2_012500</name>
</gene>
<proteinExistence type="predicted"/>
<evidence type="ECO:0000256" key="4">
    <source>
        <dbReference type="PIRSR" id="PIRSR617939-2"/>
    </source>
</evidence>
<dbReference type="RefSeq" id="XP_016602833.1">
    <property type="nucleotide sequence ID" value="XM_016738527.1"/>
</dbReference>
<dbReference type="InterPro" id="IPR036568">
    <property type="entry name" value="GGCT-like_sf"/>
</dbReference>
<dbReference type="GO" id="GO:0003839">
    <property type="term" value="F:gamma-glutamylcyclotransferase activity"/>
    <property type="evidence" value="ECO:0007669"/>
    <property type="project" value="UniProtKB-EC"/>
</dbReference>
<dbReference type="HOGENOM" id="CLU_030506_0_0_1"/>
<comment type="caution">
    <text evidence="5">The sequence shown here is derived from an EMBL/GenBank/DDBJ whole genome shotgun (WGS) entry which is preliminary data.</text>
</comment>
<dbReference type="PANTHER" id="PTHR12935">
    <property type="entry name" value="GAMMA-GLUTAMYLCYCLOTRANSFERASE"/>
    <property type="match status" value="1"/>
</dbReference>
<dbReference type="EC" id="4.3.2.9" evidence="1"/>
<dbReference type="SUPFAM" id="SSF110857">
    <property type="entry name" value="Gamma-glutamyl cyclotransferase-like"/>
    <property type="match status" value="1"/>
</dbReference>
<dbReference type="Gene3D" id="3.10.490.10">
    <property type="entry name" value="Gamma-glutamyl cyclotransferase-like"/>
    <property type="match status" value="1"/>
</dbReference>
<accession>A0A0A2K2A9</accession>